<dbReference type="InterPro" id="IPR010201">
    <property type="entry name" value="HflK"/>
</dbReference>
<feature type="transmembrane region" description="Helical" evidence="6">
    <location>
        <begin position="21"/>
        <end position="40"/>
    </location>
</feature>
<dbReference type="PANTHER" id="PTHR43327:SF2">
    <property type="entry name" value="MODULATOR OF FTSH PROTEASE HFLK"/>
    <property type="match status" value="1"/>
</dbReference>
<feature type="domain" description="Band 7" evidence="7">
    <location>
        <begin position="37"/>
        <end position="216"/>
    </location>
</feature>
<dbReference type="NCBIfam" id="TIGR01933">
    <property type="entry name" value="hflK"/>
    <property type="match status" value="1"/>
</dbReference>
<dbReference type="PANTHER" id="PTHR43327">
    <property type="entry name" value="STOMATIN-LIKE PROTEIN 2, MITOCHONDRIAL"/>
    <property type="match status" value="1"/>
</dbReference>
<dbReference type="RefSeq" id="WP_190614864.1">
    <property type="nucleotide sequence ID" value="NZ_AP018712.1"/>
</dbReference>
<keyword evidence="5 6" id="KW-0472">Membrane</keyword>
<keyword evidence="4 6" id="KW-1133">Transmembrane helix</keyword>
<evidence type="ECO:0000256" key="5">
    <source>
        <dbReference type="ARBA" id="ARBA00023136"/>
    </source>
</evidence>
<dbReference type="InterPro" id="IPR001107">
    <property type="entry name" value="Band_7"/>
</dbReference>
<proteinExistence type="inferred from homology"/>
<comment type="function">
    <text evidence="6">HflC and HflK could encode or regulate a protease.</text>
</comment>
<accession>A0A7G1G720</accession>
<sequence length="325" mass="36665">MSEFEVFDSESPKKSNKKTKLFLWITIVVVILLYISTGIFQVGPSKVALIQTFGKYSYSKGPGIGLHLPFPFQTHIIYDIRSLKKREIGFRTTFYNGKTDYIDVPGESNMITGDENILSIQAAVQYRISDPVKLYFNLIKYDDLVKLTTESVLRERVALSKIDAVLTTERDKIAMETAEEVQKILNSYNAGINIENVYLQDVAPPKDVVEAFVDVNNAKQDKEKLINESQKYANDVIPRSQGQAEQILKDAEGYAYEKVALATGEAARFKSILKEYEISKEITKKRLILDAIDAMIKNSKLKIVSESGNTLKLLNLDTVLKEATK</sequence>
<gene>
    <name evidence="8" type="ORF">OSSY52_21460</name>
</gene>
<dbReference type="Proteomes" id="UP000516361">
    <property type="component" value="Chromosome"/>
</dbReference>
<comment type="similarity">
    <text evidence="2 6">Belongs to the band 7/mec-2 family. HflK subfamily.</text>
</comment>
<organism evidence="8 9">
    <name type="scientific">Tepiditoga spiralis</name>
    <dbReference type="NCBI Taxonomy" id="2108365"/>
    <lineage>
        <taxon>Bacteria</taxon>
        <taxon>Thermotogati</taxon>
        <taxon>Thermotogota</taxon>
        <taxon>Thermotogae</taxon>
        <taxon>Petrotogales</taxon>
        <taxon>Petrotogaceae</taxon>
        <taxon>Tepiditoga</taxon>
    </lineage>
</organism>
<comment type="subunit">
    <text evidence="6">HflC and HflK may interact to form a multimeric complex.</text>
</comment>
<evidence type="ECO:0000313" key="9">
    <source>
        <dbReference type="Proteomes" id="UP000516361"/>
    </source>
</evidence>
<evidence type="ECO:0000256" key="1">
    <source>
        <dbReference type="ARBA" id="ARBA00004370"/>
    </source>
</evidence>
<dbReference type="SMART" id="SM00244">
    <property type="entry name" value="PHB"/>
    <property type="match status" value="1"/>
</dbReference>
<keyword evidence="9" id="KW-1185">Reference proteome</keyword>
<dbReference type="InterPro" id="IPR036013">
    <property type="entry name" value="Band_7/SPFH_dom_sf"/>
</dbReference>
<evidence type="ECO:0000313" key="8">
    <source>
        <dbReference type="EMBL" id="BBE32005.1"/>
    </source>
</evidence>
<dbReference type="GO" id="GO:0016020">
    <property type="term" value="C:membrane"/>
    <property type="evidence" value="ECO:0007669"/>
    <property type="project" value="UniProtKB-SubCell"/>
</dbReference>
<dbReference type="InterPro" id="IPR050710">
    <property type="entry name" value="Band7/mec-2_domain"/>
</dbReference>
<dbReference type="EMBL" id="AP018712">
    <property type="protein sequence ID" value="BBE32005.1"/>
    <property type="molecule type" value="Genomic_DNA"/>
</dbReference>
<evidence type="ECO:0000256" key="6">
    <source>
        <dbReference type="RuleBase" id="RU364113"/>
    </source>
</evidence>
<evidence type="ECO:0000256" key="4">
    <source>
        <dbReference type="ARBA" id="ARBA00022989"/>
    </source>
</evidence>
<dbReference type="Gene3D" id="3.30.479.30">
    <property type="entry name" value="Band 7 domain"/>
    <property type="match status" value="1"/>
</dbReference>
<dbReference type="KEGG" id="ocy:OSSY52_21460"/>
<dbReference type="CDD" id="cd03404">
    <property type="entry name" value="SPFH_HflK"/>
    <property type="match status" value="1"/>
</dbReference>
<dbReference type="Pfam" id="PF01145">
    <property type="entry name" value="Band_7"/>
    <property type="match status" value="1"/>
</dbReference>
<reference evidence="8 9" key="1">
    <citation type="submission" date="2018-06" db="EMBL/GenBank/DDBJ databases">
        <title>Genome sequencing of Oceanotoga sp. sy52.</title>
        <authorList>
            <person name="Mori K."/>
        </authorList>
    </citation>
    <scope>NUCLEOTIDE SEQUENCE [LARGE SCALE GENOMIC DNA]</scope>
    <source>
        <strain evidence="9">sy52</strain>
    </source>
</reference>
<dbReference type="InParanoid" id="A0A7G1G720"/>
<keyword evidence="3 6" id="KW-0812">Transmembrane</keyword>
<protein>
    <recommendedName>
        <fullName evidence="6">Protein HflK</fullName>
    </recommendedName>
</protein>
<dbReference type="AlphaFoldDB" id="A0A7G1G720"/>
<evidence type="ECO:0000259" key="7">
    <source>
        <dbReference type="SMART" id="SM00244"/>
    </source>
</evidence>
<evidence type="ECO:0000256" key="2">
    <source>
        <dbReference type="ARBA" id="ARBA00006971"/>
    </source>
</evidence>
<dbReference type="SUPFAM" id="SSF117892">
    <property type="entry name" value="Band 7/SPFH domain"/>
    <property type="match status" value="1"/>
</dbReference>
<comment type="subcellular location">
    <subcellularLocation>
        <location evidence="1 6">Membrane</location>
    </subcellularLocation>
</comment>
<name>A0A7G1G720_9BACT</name>
<evidence type="ECO:0000256" key="3">
    <source>
        <dbReference type="ARBA" id="ARBA00022692"/>
    </source>
</evidence>